<comment type="caution">
    <text evidence="6">The sequence shown here is derived from an EMBL/GenBank/DDBJ whole genome shotgun (WGS) entry which is preliminary data.</text>
</comment>
<protein>
    <submittedName>
        <fullName evidence="6">Coenzyme F420-dependent N5,N10-methylene tetrahydromethanopterin reductase and related flavin-dependent oxidoreductases</fullName>
    </submittedName>
</protein>
<proteinExistence type="predicted"/>
<keyword evidence="3" id="KW-0560">Oxidoreductase</keyword>
<dbReference type="GO" id="GO:0008726">
    <property type="term" value="F:alkanesulfonate monooxygenase activity"/>
    <property type="evidence" value="ECO:0007669"/>
    <property type="project" value="TreeGrafter"/>
</dbReference>
<evidence type="ECO:0000256" key="3">
    <source>
        <dbReference type="ARBA" id="ARBA00023002"/>
    </source>
</evidence>
<evidence type="ECO:0000256" key="2">
    <source>
        <dbReference type="ARBA" id="ARBA00022643"/>
    </source>
</evidence>
<dbReference type="InterPro" id="IPR050172">
    <property type="entry name" value="SsuD_RutA_monooxygenase"/>
</dbReference>
<evidence type="ECO:0000313" key="6">
    <source>
        <dbReference type="EMBL" id="CAG6393451.1"/>
    </source>
</evidence>
<evidence type="ECO:0000259" key="5">
    <source>
        <dbReference type="Pfam" id="PF00296"/>
    </source>
</evidence>
<evidence type="ECO:0000256" key="4">
    <source>
        <dbReference type="ARBA" id="ARBA00023033"/>
    </source>
</evidence>
<dbReference type="SUPFAM" id="SSF51679">
    <property type="entry name" value="Bacterial luciferase-like"/>
    <property type="match status" value="1"/>
</dbReference>
<dbReference type="PANTHER" id="PTHR42847">
    <property type="entry name" value="ALKANESULFONATE MONOOXYGENASE"/>
    <property type="match status" value="1"/>
</dbReference>
<sequence length="362" mass="39466">MLVTHSIVQGARRSPASFTERAIRLPQTSYPARAGGHSLSWRMPFPDGPDADDGDRADRIVVLMRLSTVILPIYRWHEQGREVWQRAEELGFHAAYTYDHLSWRTFRDEPWFGAVPTLTAAAAVTSRVRLGTLVTSPNFRHPVTLAKDLMSLDDVSGGRVVLGIGSGGTGFDATVLGQEAWTPRERADRFAEFVALLDRLLTHGAVSERGTYYAAEEARNIPGCVQRPRLPFAVAATGPRGLGLTARYGQAWVTTGDPALFESGTPEQSRAAIRGQVERLGEACAAAGRDPGELERIMLTGFTPDRNTPLDSVDAFVDFAGRHAELGITEIVLHHPIPDSDFATDPKVFERIATEGLAQLAG</sequence>
<keyword evidence="4" id="KW-0503">Monooxygenase</keyword>
<evidence type="ECO:0000256" key="1">
    <source>
        <dbReference type="ARBA" id="ARBA00022630"/>
    </source>
</evidence>
<keyword evidence="7" id="KW-1185">Reference proteome</keyword>
<organism evidence="6 7">
    <name type="scientific">Actinacidiphila cocklensis</name>
    <dbReference type="NCBI Taxonomy" id="887465"/>
    <lineage>
        <taxon>Bacteria</taxon>
        <taxon>Bacillati</taxon>
        <taxon>Actinomycetota</taxon>
        <taxon>Actinomycetes</taxon>
        <taxon>Kitasatosporales</taxon>
        <taxon>Streptomycetaceae</taxon>
        <taxon>Actinacidiphila</taxon>
    </lineage>
</organism>
<feature type="domain" description="Luciferase-like" evidence="5">
    <location>
        <begin position="81"/>
        <end position="298"/>
    </location>
</feature>
<dbReference type="GO" id="GO:0046306">
    <property type="term" value="P:alkanesulfonate catabolic process"/>
    <property type="evidence" value="ECO:0007669"/>
    <property type="project" value="TreeGrafter"/>
</dbReference>
<dbReference type="InterPro" id="IPR036661">
    <property type="entry name" value="Luciferase-like_sf"/>
</dbReference>
<keyword evidence="1" id="KW-0285">Flavoprotein</keyword>
<dbReference type="Pfam" id="PF00296">
    <property type="entry name" value="Bac_luciferase"/>
    <property type="match status" value="1"/>
</dbReference>
<dbReference type="Proteomes" id="UP001152519">
    <property type="component" value="Unassembled WGS sequence"/>
</dbReference>
<dbReference type="Gene3D" id="3.20.20.30">
    <property type="entry name" value="Luciferase-like domain"/>
    <property type="match status" value="1"/>
</dbReference>
<accession>A0A9W4GQM7</accession>
<dbReference type="PANTHER" id="PTHR42847:SF4">
    <property type="entry name" value="ALKANESULFONATE MONOOXYGENASE-RELATED"/>
    <property type="match status" value="1"/>
</dbReference>
<dbReference type="EMBL" id="CAJSLV010000049">
    <property type="protein sequence ID" value="CAG6393451.1"/>
    <property type="molecule type" value="Genomic_DNA"/>
</dbReference>
<evidence type="ECO:0000313" key="7">
    <source>
        <dbReference type="Proteomes" id="UP001152519"/>
    </source>
</evidence>
<dbReference type="AlphaFoldDB" id="A0A9W4GQM7"/>
<keyword evidence="2" id="KW-0288">FMN</keyword>
<reference evidence="6" key="1">
    <citation type="submission" date="2021-05" db="EMBL/GenBank/DDBJ databases">
        <authorList>
            <person name="Arsene-Ploetze F."/>
        </authorList>
    </citation>
    <scope>NUCLEOTIDE SEQUENCE</scope>
    <source>
        <strain evidence="6">DSM 42138</strain>
    </source>
</reference>
<gene>
    <name evidence="6" type="ORF">SCOCK_200063</name>
</gene>
<name>A0A9W4GQM7_9ACTN</name>
<dbReference type="InterPro" id="IPR011251">
    <property type="entry name" value="Luciferase-like_dom"/>
</dbReference>